<dbReference type="InterPro" id="IPR036322">
    <property type="entry name" value="WD40_repeat_dom_sf"/>
</dbReference>
<sequence>MVVQASCKYTGYKLSCLTIHPHESYHSEPLIFGTGSADENTSNRITLWSLDTNKLGAFDALQSLCVAPHESGDVLDIQFLASSSAVLAASSSGIVSVYQYNYLGENMINLTRQAQSSVLFSVNGRPAPVTGVSLQDDNVAAVGDTGDVAVFPFTRVHEKLVPTRVLSDPDGCALNGVSFSTPSQIVTVNHAGRMRVWDLRQPGNQSVRAVKSQPNILATSSYAGVVDVWDVRFEDAPLRSVVISESPVWDVRFHPTRNSQMVCCSEDGSASLLDFDPYQKYPQGGFVPEQTRVDGDEMVLGCDTLLESGGIGLSAIDTRRGVAIAIADNHAVYVVGGLE</sequence>
<dbReference type="AlphaFoldDB" id="A0A0D2VGS9"/>
<dbReference type="PANTHER" id="PTHR22652">
    <property type="entry name" value="NUCLEOPORIN NUP43"/>
    <property type="match status" value="1"/>
</dbReference>
<keyword evidence="2" id="KW-0853">WD repeat</keyword>
<dbReference type="InterPro" id="IPR015943">
    <property type="entry name" value="WD40/YVTN_repeat-like_dom_sf"/>
</dbReference>
<keyword evidence="3" id="KW-0677">Repeat</keyword>
<dbReference type="PhylomeDB" id="A0A0D2VGS9"/>
<evidence type="ECO:0000256" key="2">
    <source>
        <dbReference type="ARBA" id="ARBA00022574"/>
    </source>
</evidence>
<evidence type="ECO:0000256" key="4">
    <source>
        <dbReference type="ARBA" id="ARBA00023242"/>
    </source>
</evidence>
<accession>A0A0D2VGS9</accession>
<dbReference type="GO" id="GO:0031080">
    <property type="term" value="C:nuclear pore outer ring"/>
    <property type="evidence" value="ECO:0007669"/>
    <property type="project" value="TreeGrafter"/>
</dbReference>
<gene>
    <name evidence="5" type="ORF">CAOG_000632</name>
</gene>
<name>A0A0D2VGS9_CAPO3</name>
<dbReference type="InterPro" id="IPR001680">
    <property type="entry name" value="WD40_rpt"/>
</dbReference>
<dbReference type="OrthoDB" id="9890280at2759"/>
<dbReference type="InParanoid" id="A0A0D2VGS9"/>
<dbReference type="eggNOG" id="KOG4714">
    <property type="taxonomic scope" value="Eukaryota"/>
</dbReference>
<protein>
    <recommendedName>
        <fullName evidence="7">Nucleoporin Nup43</fullName>
    </recommendedName>
</protein>
<evidence type="ECO:0000313" key="5">
    <source>
        <dbReference type="EMBL" id="KJE89082.1"/>
    </source>
</evidence>
<dbReference type="Gene3D" id="2.130.10.10">
    <property type="entry name" value="YVTN repeat-like/Quinoprotein amine dehydrogenase"/>
    <property type="match status" value="1"/>
</dbReference>
<proteinExistence type="predicted"/>
<reference evidence="6" key="1">
    <citation type="submission" date="2011-02" db="EMBL/GenBank/DDBJ databases">
        <title>The Genome Sequence of Capsaspora owczarzaki ATCC 30864.</title>
        <authorList>
            <person name="Russ C."/>
            <person name="Cuomo C."/>
            <person name="Burger G."/>
            <person name="Gray M.W."/>
            <person name="Holland P.W.H."/>
            <person name="King N."/>
            <person name="Lang F.B.F."/>
            <person name="Roger A.J."/>
            <person name="Ruiz-Trillo I."/>
            <person name="Young S.K."/>
            <person name="Zeng Q."/>
            <person name="Gargeya S."/>
            <person name="Alvarado L."/>
            <person name="Berlin A."/>
            <person name="Chapman S.B."/>
            <person name="Chen Z."/>
            <person name="Freedman E."/>
            <person name="Gellesch M."/>
            <person name="Goldberg J."/>
            <person name="Griggs A."/>
            <person name="Gujja S."/>
            <person name="Heilman E."/>
            <person name="Heiman D."/>
            <person name="Howarth C."/>
            <person name="Mehta T."/>
            <person name="Neiman D."/>
            <person name="Pearson M."/>
            <person name="Roberts A."/>
            <person name="Saif S."/>
            <person name="Shea T."/>
            <person name="Shenoy N."/>
            <person name="Sisk P."/>
            <person name="Stolte C."/>
            <person name="Sykes S."/>
            <person name="White J."/>
            <person name="Yandava C."/>
            <person name="Haas B."/>
            <person name="Nusbaum C."/>
            <person name="Birren B."/>
        </authorList>
    </citation>
    <scope>NUCLEOTIDE SEQUENCE</scope>
    <source>
        <strain evidence="6">ATCC 30864</strain>
    </source>
</reference>
<evidence type="ECO:0008006" key="7">
    <source>
        <dbReference type="Google" id="ProtNLM"/>
    </source>
</evidence>
<evidence type="ECO:0000256" key="3">
    <source>
        <dbReference type="ARBA" id="ARBA00022737"/>
    </source>
</evidence>
<dbReference type="SMART" id="SM00320">
    <property type="entry name" value="WD40"/>
    <property type="match status" value="5"/>
</dbReference>
<dbReference type="Pfam" id="PF00400">
    <property type="entry name" value="WD40"/>
    <property type="match status" value="1"/>
</dbReference>
<comment type="subcellular location">
    <subcellularLocation>
        <location evidence="1">Nucleus</location>
    </subcellularLocation>
</comment>
<keyword evidence="6" id="KW-1185">Reference proteome</keyword>
<evidence type="ECO:0000256" key="1">
    <source>
        <dbReference type="ARBA" id="ARBA00004123"/>
    </source>
</evidence>
<organism evidence="5 6">
    <name type="scientific">Capsaspora owczarzaki (strain ATCC 30864)</name>
    <dbReference type="NCBI Taxonomy" id="595528"/>
    <lineage>
        <taxon>Eukaryota</taxon>
        <taxon>Filasterea</taxon>
        <taxon>Capsaspora</taxon>
    </lineage>
</organism>
<dbReference type="PANTHER" id="PTHR22652:SF0">
    <property type="entry name" value="NUCLEOPORIN NUP43"/>
    <property type="match status" value="1"/>
</dbReference>
<dbReference type="EMBL" id="KE346360">
    <property type="protein sequence ID" value="KJE89082.1"/>
    <property type="molecule type" value="Genomic_DNA"/>
</dbReference>
<keyword evidence="4" id="KW-0539">Nucleus</keyword>
<dbReference type="STRING" id="595528.A0A0D2VGS9"/>
<dbReference type="Proteomes" id="UP000008743">
    <property type="component" value="Unassembled WGS sequence"/>
</dbReference>
<evidence type="ECO:0000313" key="6">
    <source>
        <dbReference type="Proteomes" id="UP000008743"/>
    </source>
</evidence>
<dbReference type="SUPFAM" id="SSF50978">
    <property type="entry name" value="WD40 repeat-like"/>
    <property type="match status" value="1"/>
</dbReference>